<dbReference type="InterPro" id="IPR036390">
    <property type="entry name" value="WH_DNA-bd_sf"/>
</dbReference>
<dbReference type="InterPro" id="IPR016461">
    <property type="entry name" value="COMT-like"/>
</dbReference>
<dbReference type="AlphaFoldDB" id="A0A7J6VT19"/>
<dbReference type="InterPro" id="IPR036388">
    <property type="entry name" value="WH-like_DNA-bd_sf"/>
</dbReference>
<evidence type="ECO:0000313" key="3">
    <source>
        <dbReference type="Proteomes" id="UP000554482"/>
    </source>
</evidence>
<dbReference type="Proteomes" id="UP000554482">
    <property type="component" value="Unassembled WGS sequence"/>
</dbReference>
<sequence length="89" mass="10187">MGELKEKDRLMVKEEEDAKVRVWKYVCGFVGMAVVKCAVEHEIFDFIENHGIPMTINELSAALACSSLFLCHIMRFLCAPKVVKRKVQQ</sequence>
<evidence type="ECO:0000313" key="2">
    <source>
        <dbReference type="EMBL" id="KAF5187911.1"/>
    </source>
</evidence>
<dbReference type="Pfam" id="PF08100">
    <property type="entry name" value="Dimerisation"/>
    <property type="match status" value="1"/>
</dbReference>
<dbReference type="GO" id="GO:0008168">
    <property type="term" value="F:methyltransferase activity"/>
    <property type="evidence" value="ECO:0007669"/>
    <property type="project" value="InterPro"/>
</dbReference>
<feature type="domain" description="O-methyltransferase dimerisation" evidence="1">
    <location>
        <begin position="23"/>
        <end position="87"/>
    </location>
</feature>
<proteinExistence type="predicted"/>
<dbReference type="Gene3D" id="1.10.10.10">
    <property type="entry name" value="Winged helix-like DNA-binding domain superfamily/Winged helix DNA-binding domain"/>
    <property type="match status" value="1"/>
</dbReference>
<dbReference type="PROSITE" id="PS51683">
    <property type="entry name" value="SAM_OMT_II"/>
    <property type="match status" value="1"/>
</dbReference>
<gene>
    <name evidence="2" type="ORF">FRX31_022503</name>
</gene>
<dbReference type="EMBL" id="JABWDY010027416">
    <property type="protein sequence ID" value="KAF5187911.1"/>
    <property type="molecule type" value="Genomic_DNA"/>
</dbReference>
<dbReference type="GO" id="GO:0046983">
    <property type="term" value="F:protein dimerization activity"/>
    <property type="evidence" value="ECO:0007669"/>
    <property type="project" value="InterPro"/>
</dbReference>
<comment type="caution">
    <text evidence="2">The sequence shown here is derived from an EMBL/GenBank/DDBJ whole genome shotgun (WGS) entry which is preliminary data.</text>
</comment>
<name>A0A7J6VT19_THATH</name>
<reference evidence="2 3" key="1">
    <citation type="submission" date="2020-06" db="EMBL/GenBank/DDBJ databases">
        <title>Transcriptomic and genomic resources for Thalictrum thalictroides and T. hernandezii: Facilitating candidate gene discovery in an emerging model plant lineage.</title>
        <authorList>
            <person name="Arias T."/>
            <person name="Riano-Pachon D.M."/>
            <person name="Di Stilio V.S."/>
        </authorList>
    </citation>
    <scope>NUCLEOTIDE SEQUENCE [LARGE SCALE GENOMIC DNA]</scope>
    <source>
        <strain evidence="3">cv. WT478/WT964</strain>
        <tissue evidence="2">Leaves</tissue>
    </source>
</reference>
<accession>A0A7J6VT19</accession>
<dbReference type="SUPFAM" id="SSF46785">
    <property type="entry name" value="Winged helix' DNA-binding domain"/>
    <property type="match status" value="1"/>
</dbReference>
<organism evidence="2 3">
    <name type="scientific">Thalictrum thalictroides</name>
    <name type="common">Rue-anemone</name>
    <name type="synonym">Anemone thalictroides</name>
    <dbReference type="NCBI Taxonomy" id="46969"/>
    <lineage>
        <taxon>Eukaryota</taxon>
        <taxon>Viridiplantae</taxon>
        <taxon>Streptophyta</taxon>
        <taxon>Embryophyta</taxon>
        <taxon>Tracheophyta</taxon>
        <taxon>Spermatophyta</taxon>
        <taxon>Magnoliopsida</taxon>
        <taxon>Ranunculales</taxon>
        <taxon>Ranunculaceae</taxon>
        <taxon>Thalictroideae</taxon>
        <taxon>Thalictrum</taxon>
    </lineage>
</organism>
<dbReference type="OrthoDB" id="1931666at2759"/>
<dbReference type="InterPro" id="IPR012967">
    <property type="entry name" value="COMT_dimerisation"/>
</dbReference>
<evidence type="ECO:0000259" key="1">
    <source>
        <dbReference type="Pfam" id="PF08100"/>
    </source>
</evidence>
<keyword evidence="3" id="KW-1185">Reference proteome</keyword>
<protein>
    <recommendedName>
        <fullName evidence="1">O-methyltransferase dimerisation domain-containing protein</fullName>
    </recommendedName>
</protein>